<keyword evidence="2" id="KW-1133">Transmembrane helix</keyword>
<reference evidence="3 4" key="1">
    <citation type="submission" date="2019-08" db="EMBL/GenBank/DDBJ databases">
        <title>Deep-cultivation of Planctomycetes and their phenomic and genomic characterization uncovers novel biology.</title>
        <authorList>
            <person name="Wiegand S."/>
            <person name="Jogler M."/>
            <person name="Boedeker C."/>
            <person name="Pinto D."/>
            <person name="Vollmers J."/>
            <person name="Rivas-Marin E."/>
            <person name="Kohn T."/>
            <person name="Peeters S.H."/>
            <person name="Heuer A."/>
            <person name="Rast P."/>
            <person name="Oberbeckmann S."/>
            <person name="Bunk B."/>
            <person name="Jeske O."/>
            <person name="Meyerdierks A."/>
            <person name="Storesund J.E."/>
            <person name="Kallscheuer N."/>
            <person name="Luecker S."/>
            <person name="Lage O.M."/>
            <person name="Pohl T."/>
            <person name="Merkel B.J."/>
            <person name="Hornburger P."/>
            <person name="Mueller R.-W."/>
            <person name="Bruemmer F."/>
            <person name="Labrenz M."/>
            <person name="Spormann A.M."/>
            <person name="Op Den Camp H."/>
            <person name="Overmann J."/>
            <person name="Amann R."/>
            <person name="Jetten M.S.M."/>
            <person name="Mascher T."/>
            <person name="Medema M.H."/>
            <person name="Devos D.P."/>
            <person name="Kaster A.-K."/>
            <person name="Ovreas L."/>
            <person name="Rohde M."/>
            <person name="Galperin M.Y."/>
            <person name="Jogler C."/>
        </authorList>
    </citation>
    <scope>NUCLEOTIDE SEQUENCE [LARGE SCALE GENOMIC DNA]</scope>
    <source>
        <strain evidence="3 4">LF1</strain>
    </source>
</reference>
<feature type="compositionally biased region" description="Basic and acidic residues" evidence="1">
    <location>
        <begin position="661"/>
        <end position="672"/>
    </location>
</feature>
<dbReference type="OrthoDB" id="266366at2"/>
<organism evidence="3 4">
    <name type="scientific">Rubripirellula obstinata</name>
    <dbReference type="NCBI Taxonomy" id="406547"/>
    <lineage>
        <taxon>Bacteria</taxon>
        <taxon>Pseudomonadati</taxon>
        <taxon>Planctomycetota</taxon>
        <taxon>Planctomycetia</taxon>
        <taxon>Pirellulales</taxon>
        <taxon>Pirellulaceae</taxon>
        <taxon>Rubripirellula</taxon>
    </lineage>
</organism>
<name>A0A5B1CNY0_9BACT</name>
<dbReference type="Proteomes" id="UP000322699">
    <property type="component" value="Unassembled WGS sequence"/>
</dbReference>
<evidence type="ECO:0000313" key="4">
    <source>
        <dbReference type="Proteomes" id="UP000322699"/>
    </source>
</evidence>
<accession>A0A5B1CNY0</accession>
<sequence>MPHQPSVVRVVRTLGNGRAATAELVDATWEDGSSLRCVEKVFDPGRLTRLIYRIAFAAPFAYQSNRHAILACFYRRRVASQMLAMADSPVQVAEPIYVRYDLPRQSWVLAARWVDGRGPIPDLDQNPGSNGKSENTTSEMTELVAIMRQLEQDLIDCGLSGSGWQVAPKAMVSTANLLISEKQQLSIFRDDADEGIPSKQHVVIDLESGIPAVLVFRYLHIAWRAGSLFPFDDLDAGKLQACVKELRAERKQQDQVDDSVVGDIQQLLEHNRAWKESEIALFRRPWTWLSPRRRNLYSSELRQRWKREGSTDATSQQQLCSSFGFYILFWIAGLMPTRQTAQWMQRMLGRRSQRQRVRRFLRDQPFRKRQMDQYRERKVQQWRDASRLPAAETIKQNEAGVELSTTRFLGNRLLSLTTPAGMHRFLVDPSWRAERAGKLAGLLTNKRYQSIVGRRMFLRTVKKWQDRRWIDPEEAASLKESFHGPEISVYSRGLAMHLAVKTLTPVFAPIKVGGVAVYFSGGSLWHAVAPFVALPIMRTAVTLASVWSNRVANVRHREAFLVGVIPTLGSSAFIVQMWAANQSISALMIREMASRLGRSIPIYGGADSRTEHYCLTAANRIIGAARYVTGTQRVSDSVEASADIAPTNEQTLGSYPMQRDALQRDDSEDSTRAETGPGKKAA</sequence>
<keyword evidence="4" id="KW-1185">Reference proteome</keyword>
<feature type="region of interest" description="Disordered" evidence="1">
    <location>
        <begin position="645"/>
        <end position="682"/>
    </location>
</feature>
<proteinExistence type="predicted"/>
<evidence type="ECO:0000256" key="2">
    <source>
        <dbReference type="SAM" id="Phobius"/>
    </source>
</evidence>
<dbReference type="EMBL" id="VRLW01000001">
    <property type="protein sequence ID" value="KAA1260994.1"/>
    <property type="molecule type" value="Genomic_DNA"/>
</dbReference>
<keyword evidence="2" id="KW-0812">Transmembrane</keyword>
<gene>
    <name evidence="3" type="ORF">LF1_35360</name>
</gene>
<evidence type="ECO:0000313" key="3">
    <source>
        <dbReference type="EMBL" id="KAA1260994.1"/>
    </source>
</evidence>
<dbReference type="RefSeq" id="WP_068264087.1">
    <property type="nucleotide sequence ID" value="NZ_LWSK01000055.1"/>
</dbReference>
<dbReference type="AlphaFoldDB" id="A0A5B1CNY0"/>
<comment type="caution">
    <text evidence="3">The sequence shown here is derived from an EMBL/GenBank/DDBJ whole genome shotgun (WGS) entry which is preliminary data.</text>
</comment>
<feature type="transmembrane region" description="Helical" evidence="2">
    <location>
        <begin position="559"/>
        <end position="579"/>
    </location>
</feature>
<keyword evidence="2" id="KW-0472">Membrane</keyword>
<protein>
    <submittedName>
        <fullName evidence="3">Uncharacterized protein</fullName>
    </submittedName>
</protein>
<feature type="transmembrane region" description="Helical" evidence="2">
    <location>
        <begin position="525"/>
        <end position="547"/>
    </location>
</feature>
<evidence type="ECO:0000256" key="1">
    <source>
        <dbReference type="SAM" id="MobiDB-lite"/>
    </source>
</evidence>